<feature type="region of interest" description="Disordered" evidence="1">
    <location>
        <begin position="1051"/>
        <end position="1090"/>
    </location>
</feature>
<dbReference type="SMART" id="SM00409">
    <property type="entry name" value="IG"/>
    <property type="match status" value="2"/>
</dbReference>
<dbReference type="InterPro" id="IPR007110">
    <property type="entry name" value="Ig-like_dom"/>
</dbReference>
<dbReference type="InterPro" id="IPR036116">
    <property type="entry name" value="FN3_sf"/>
</dbReference>
<dbReference type="SMART" id="SM00060">
    <property type="entry name" value="FN3"/>
    <property type="match status" value="2"/>
</dbReference>
<dbReference type="RefSeq" id="WP_058491485.1">
    <property type="nucleotide sequence ID" value="NZ_LK996017.1"/>
</dbReference>
<evidence type="ECO:0000259" key="3">
    <source>
        <dbReference type="PROSITE" id="PS50835"/>
    </source>
</evidence>
<dbReference type="PRINTS" id="PR00014">
    <property type="entry name" value="FNTYPEIII"/>
</dbReference>
<dbReference type="EMBL" id="LOCK01000029">
    <property type="protein sequence ID" value="KTE90918.1"/>
    <property type="molecule type" value="Genomic_DNA"/>
</dbReference>
<dbReference type="InterPro" id="IPR003599">
    <property type="entry name" value="Ig_sub"/>
</dbReference>
<dbReference type="InterPro" id="IPR007253">
    <property type="entry name" value="Cell_wall-bd_2"/>
</dbReference>
<dbReference type="EMBL" id="LK996017">
    <property type="protein sequence ID" value="CDX00535.1"/>
    <property type="molecule type" value="Genomic_DNA"/>
</dbReference>
<feature type="compositionally biased region" description="Low complexity" evidence="1">
    <location>
        <begin position="1075"/>
        <end position="1090"/>
    </location>
</feature>
<dbReference type="InterPro" id="IPR051922">
    <property type="entry name" value="Bact_Sporulation_Assoc"/>
</dbReference>
<dbReference type="PROSITE" id="PS50853">
    <property type="entry name" value="FN3"/>
    <property type="match status" value="1"/>
</dbReference>
<sequence>MNYRKVKKLLGMLLVVAMLLPMIPVSPVYADTPTDWQVLGNGAFPPQSTSLTSLPVDGGTTYAAVTVGTSKTAVYRLDESGNGQIGSDLEYAWNGSLYADNDTLYFAYLKGDSELKLVKYNLNDMGGAWETLGTPTILTMTNEISLYAHNGILYVVYAQGGQAKLARYDEAGGGFSEIGSFANGYARSLSLKGDGDGNLYVSYIEVGYVNVKKLSSGGSTLEQVGGAVSDFGTDASLFVYGGTPYVAFTNILNSQDQKCVVKKFEGDSWLTVGSGDGVSNDIAAGNSLYIDDEGTPYVAYEGGNGHNATVYRLENTSWVPVGYQGYASTGSASHLSLAVYDGIAYLAYGDGHNSNAPVVRWYELPAPPPSSVWETVGSGPLSSPYSSFTSLFINGGIPYLAFSDYWNGGDRIVAEKFVGNQWEVMGLNRYSAETVQDGAVYVDENTDTPYLAYITYDADVKVLKLVNSGGVSDWNTVGSTTSLEDSARGLSLYVHNGVSYVAYADMANGDSPVVKMFASGSNVPVPVGDVGETLASYVSMKGDAAGNLYLVFESSPSDRIKVMKKPYASDTWSMVGDFVSPGRTNGPSLYLYDDGSGNVTPYVAYADAQSDYRPIVRKFVGDEWVTVGDDYVSEDFTWETSLYVDRDGTPYVAYVIGEGEYSRVFKLDNNSWVPVGGNGYASDGDSYGISLAVWNGVPYLSYIDHENEGKAVVRRYAPFGIAPTISAQPSHQTVTAGQTATFTVAATGDAPLSYQWKKDGIDITGATSSTLTITDADESDAGSYTCYVSNAAGNVTSNAATLTVNPAPVAPAITGQPNNQIVTAGQTATFTVTATGTAPLSHQWKKDGTDITGATASTLTITDAQASDAGSYTCYVSNAAGNITSNAATLTVNQPGSLVLTAAPGNQHVTLTWNDIPEAAGYSVFKDNALLEAVTGSAISVTGLTNGTTYNFEVKALDSNAVVIAASGQVSATPVTTPGIPTGITAVAGNGEATISFTAPSDHGGSPITGYIVTSSPGNIAATGTGTTITVTGLSNGTTYTFTVKAVNAAGNGTDSAASNAVTPQRPRSSDDESSGGNTTPVSSTPSGVTQITVDVKQGNTDSTVAQITVERRTGSDGKKTDTVTYQESKAAETVKKLKEENRDTARIVIPDEKDEVAETKVNIPVQALEVLAQGGINLQIDTEEAKIDIAKKTITGISQEVEGDLYFRLVPVKDEAQKKSTIDQALLKAALISGNTDSSLSIVGNPVTIETNMSSTEADITLPLTGMTLPSNPAEKAALLQQLAVYIEHSDGDKELLQGELVEYKEGVYGIRFHINKFSIFTVVRTDAFLASSAAKSLRLFGPNRVETAIAIAQASYPGKVAQAVLATADNYPDALAGSVLAYKLNAPLLLVGKTAKEQEALLAYLKDHVETQGTLTLLGGNGAIPAAVEQTLQANGYSQIIRLGGANRYETALKIVEELKVEQGRPVILAYGGNYPDALSVSSAAAVLQSPILLVEKNGISEGVKDKLTQIKPSKVYIIGLEGVITQQVEEEVARLTSLKQENIVRIGGTDRYQTSLAVAKYFNLSGKNIGIATGNNFPDALAGSVYAANHNAPMLLLNDTIPGEVMDYLKSRELTGVTLFGGEAVLNAEIEQKLRELIK</sequence>
<feature type="domain" description="Fibronectin type-III" evidence="4">
    <location>
        <begin position="977"/>
        <end position="1066"/>
    </location>
</feature>
<dbReference type="InterPro" id="IPR003961">
    <property type="entry name" value="FN3_dom"/>
</dbReference>
<reference evidence="5" key="1">
    <citation type="submission" date="2014-07" db="EMBL/GenBank/DDBJ databases">
        <authorList>
            <person name="Hornung V.Bastian."/>
        </authorList>
    </citation>
    <scope>NUCLEOTIDE SEQUENCE</scope>
    <source>
        <strain evidence="5">PCE-S</strain>
    </source>
</reference>
<dbReference type="SUPFAM" id="SSF89372">
    <property type="entry name" value="Fucose-specific lectin"/>
    <property type="match status" value="1"/>
</dbReference>
<feature type="domain" description="Ig-like" evidence="3">
    <location>
        <begin position="723"/>
        <end position="803"/>
    </location>
</feature>
<dbReference type="InterPro" id="IPR013783">
    <property type="entry name" value="Ig-like_fold"/>
</dbReference>
<gene>
    <name evidence="6" type="ORF">AT727_22920</name>
    <name evidence="5" type="ORF">DPCES_0648</name>
</gene>
<evidence type="ECO:0000256" key="2">
    <source>
        <dbReference type="SAM" id="SignalP"/>
    </source>
</evidence>
<dbReference type="Proteomes" id="UP000054623">
    <property type="component" value="Unassembled WGS sequence"/>
</dbReference>
<name>A0A098AWQ2_DESHA</name>
<dbReference type="PROSITE" id="PS50835">
    <property type="entry name" value="IG_LIKE"/>
    <property type="match status" value="2"/>
</dbReference>
<dbReference type="PANTHER" id="PTHR30032">
    <property type="entry name" value="N-ACETYLMURAMOYL-L-ALANINE AMIDASE-RELATED"/>
    <property type="match status" value="1"/>
</dbReference>
<keyword evidence="2" id="KW-0732">Signal</keyword>
<evidence type="ECO:0000313" key="6">
    <source>
        <dbReference type="EMBL" id="KTE90918.1"/>
    </source>
</evidence>
<dbReference type="OrthoDB" id="9757737at2"/>
<evidence type="ECO:0000313" key="7">
    <source>
        <dbReference type="Proteomes" id="UP000054623"/>
    </source>
</evidence>
<dbReference type="Pfam" id="PF04122">
    <property type="entry name" value="CW_binding_2"/>
    <property type="match status" value="3"/>
</dbReference>
<dbReference type="Pfam" id="PF13927">
    <property type="entry name" value="Ig_3"/>
    <property type="match status" value="2"/>
</dbReference>
<dbReference type="Gene3D" id="2.60.40.10">
    <property type="entry name" value="Immunoglobulins"/>
    <property type="match status" value="4"/>
</dbReference>
<evidence type="ECO:0000259" key="4">
    <source>
        <dbReference type="PROSITE" id="PS50853"/>
    </source>
</evidence>
<dbReference type="Gene3D" id="3.40.50.12090">
    <property type="match status" value="2"/>
</dbReference>
<proteinExistence type="predicted"/>
<evidence type="ECO:0000313" key="5">
    <source>
        <dbReference type="EMBL" id="CDX00535.1"/>
    </source>
</evidence>
<dbReference type="PANTHER" id="PTHR30032:SF8">
    <property type="entry name" value="GERMINATION-SPECIFIC N-ACETYLMURAMOYL-L-ALANINE AMIDASE"/>
    <property type="match status" value="1"/>
</dbReference>
<dbReference type="PATRIC" id="fig|49338.4.peg.693"/>
<protein>
    <submittedName>
        <fullName evidence="5">Immunoglobulin I-set domain protein</fullName>
    </submittedName>
</protein>
<feature type="chain" id="PRO_5007384647" evidence="2">
    <location>
        <begin position="31"/>
        <end position="1642"/>
    </location>
</feature>
<feature type="domain" description="Ig-like" evidence="3">
    <location>
        <begin position="811"/>
        <end position="891"/>
    </location>
</feature>
<feature type="signal peptide" evidence="2">
    <location>
        <begin position="1"/>
        <end position="30"/>
    </location>
</feature>
<organism evidence="5">
    <name type="scientific">Desulfitobacterium hafniense</name>
    <name type="common">Desulfitobacterium frappieri</name>
    <dbReference type="NCBI Taxonomy" id="49338"/>
    <lineage>
        <taxon>Bacteria</taxon>
        <taxon>Bacillati</taxon>
        <taxon>Bacillota</taxon>
        <taxon>Clostridia</taxon>
        <taxon>Eubacteriales</taxon>
        <taxon>Desulfitobacteriaceae</taxon>
        <taxon>Desulfitobacterium</taxon>
    </lineage>
</organism>
<accession>A0A098AWQ2</accession>
<dbReference type="CDD" id="cd00063">
    <property type="entry name" value="FN3"/>
    <property type="match status" value="1"/>
</dbReference>
<dbReference type="SUPFAM" id="SSF49265">
    <property type="entry name" value="Fibronectin type III"/>
    <property type="match status" value="1"/>
</dbReference>
<dbReference type="InterPro" id="IPR036179">
    <property type="entry name" value="Ig-like_dom_sf"/>
</dbReference>
<dbReference type="SUPFAM" id="SSF63825">
    <property type="entry name" value="YWTD domain"/>
    <property type="match status" value="1"/>
</dbReference>
<feature type="compositionally biased region" description="Polar residues" evidence="1">
    <location>
        <begin position="1051"/>
        <end position="1067"/>
    </location>
</feature>
<dbReference type="InterPro" id="IPR003598">
    <property type="entry name" value="Ig_sub2"/>
</dbReference>
<dbReference type="SMART" id="SM00408">
    <property type="entry name" value="IGc2"/>
    <property type="match status" value="2"/>
</dbReference>
<reference evidence="6 7" key="2">
    <citation type="submission" date="2015-12" db="EMBL/GenBank/DDBJ databases">
        <title>Draft Genome Sequence of Desulfitobacterium hafniense Strain DH, a Sulfate-reducing Bacterium Isolated from Paddy Soils.</title>
        <authorList>
            <person name="Bao P."/>
            <person name="Zhang X."/>
            <person name="Li G."/>
        </authorList>
    </citation>
    <scope>NUCLEOTIDE SEQUENCE [LARGE SCALE GENOMIC DNA]</scope>
    <source>
        <strain evidence="6 7">DH</strain>
    </source>
</reference>
<evidence type="ECO:0000256" key="1">
    <source>
        <dbReference type="SAM" id="MobiDB-lite"/>
    </source>
</evidence>
<dbReference type="SUPFAM" id="SSF48726">
    <property type="entry name" value="Immunoglobulin"/>
    <property type="match status" value="2"/>
</dbReference>
<dbReference type="Pfam" id="PF00041">
    <property type="entry name" value="fn3"/>
    <property type="match status" value="1"/>
</dbReference>